<comment type="caution">
    <text evidence="4">The sequence shown here is derived from an EMBL/GenBank/DDBJ whole genome shotgun (WGS) entry which is preliminary data.</text>
</comment>
<dbReference type="PROSITE" id="PS50293">
    <property type="entry name" value="TPR_REGION"/>
    <property type="match status" value="1"/>
</dbReference>
<gene>
    <name evidence="4" type="ORF">BJ122_10478</name>
</gene>
<sequence length="615" mass="67864">MLPVRFRIRETRQSSILELGTPMRSNRCRRPLLVALTLALLPLSGPLAAQTPDHPSDNGAHYPSKTDLKTLTSAGSYLAARHASVERDAAAAATFYRSALRNDPKNNELLDRAFISSLADGGIDEAVKLAERILTIDKNNRVARLVVGVRDLKTKRYAAAQQNIAQSVRGPITDLVATLLGSWAAYGAGDVKGAVTAIDRLAGPEWYPIFKDLHSGMMLELAGRQKDAGARLERAYKLDDSALRVVEAHGRWLSRNKDAASALAVFEAFDKKLPRHPLVVDAINELKAGKKLPPLVDSAQAGAAEALYGIGASLTRRGGEDLALVYLQLALYLQPQHSLALLALGDLYESVKKPQMAITVYERVPANSPLKRNAQIQLATNLDSADRSEEAITLLKSVTAEDATDLDAIMALGNIERGRKKFADCAVTYTKGIDALRGDEKNTWVYHYFRGICEERSKQWAKAEVDMKKALELQPEQPHVLNYLGYSWIDQGINLDQAMQMIKRAVDQRPDDGYIVDSLGWAYYRIGNYEEAVKHLERAVDLKPEDPTINDHLGDAYWRVGRKLEARFQWTHARDLKPEPEELPKIEAKIANGLPDEPAPSSAEADKKKDNGKGG</sequence>
<keyword evidence="1" id="KW-0802">TPR repeat</keyword>
<dbReference type="PANTHER" id="PTHR12558:SF13">
    <property type="entry name" value="CELL DIVISION CYCLE PROTEIN 27 HOMOLOG"/>
    <property type="match status" value="1"/>
</dbReference>
<reference evidence="4 5" key="1">
    <citation type="submission" date="2018-06" db="EMBL/GenBank/DDBJ databases">
        <title>Genomic Encyclopedia of Archaeal and Bacterial Type Strains, Phase II (KMG-II): from individual species to whole genera.</title>
        <authorList>
            <person name="Goeker M."/>
        </authorList>
    </citation>
    <scope>NUCLEOTIDE SEQUENCE [LARGE SCALE GENOMIC DNA]</scope>
    <source>
        <strain evidence="4 5">JCM 11668</strain>
    </source>
</reference>
<evidence type="ECO:0000256" key="2">
    <source>
        <dbReference type="SAM" id="MobiDB-lite"/>
    </source>
</evidence>
<dbReference type="PANTHER" id="PTHR12558">
    <property type="entry name" value="CELL DIVISION CYCLE 16,23,27"/>
    <property type="match status" value="1"/>
</dbReference>
<dbReference type="PROSITE" id="PS50005">
    <property type="entry name" value="TPR"/>
    <property type="match status" value="2"/>
</dbReference>
<dbReference type="SUPFAM" id="SSF48452">
    <property type="entry name" value="TPR-like"/>
    <property type="match status" value="3"/>
</dbReference>
<dbReference type="InterPro" id="IPR011990">
    <property type="entry name" value="TPR-like_helical_dom_sf"/>
</dbReference>
<keyword evidence="5" id="KW-1185">Reference proteome</keyword>
<dbReference type="Pfam" id="PF13176">
    <property type="entry name" value="TPR_7"/>
    <property type="match status" value="1"/>
</dbReference>
<organism evidence="4 5">
    <name type="scientific">Rhodopseudomonas faecalis</name>
    <dbReference type="NCBI Taxonomy" id="99655"/>
    <lineage>
        <taxon>Bacteria</taxon>
        <taxon>Pseudomonadati</taxon>
        <taxon>Pseudomonadota</taxon>
        <taxon>Alphaproteobacteria</taxon>
        <taxon>Hyphomicrobiales</taxon>
        <taxon>Nitrobacteraceae</taxon>
        <taxon>Rhodopseudomonas</taxon>
    </lineage>
</organism>
<feature type="region of interest" description="Disordered" evidence="2">
    <location>
        <begin position="589"/>
        <end position="615"/>
    </location>
</feature>
<evidence type="ECO:0000313" key="4">
    <source>
        <dbReference type="EMBL" id="PYF04100.1"/>
    </source>
</evidence>
<proteinExistence type="predicted"/>
<evidence type="ECO:0000256" key="3">
    <source>
        <dbReference type="SAM" id="SignalP"/>
    </source>
</evidence>
<feature type="compositionally biased region" description="Basic and acidic residues" evidence="2">
    <location>
        <begin position="604"/>
        <end position="615"/>
    </location>
</feature>
<protein>
    <submittedName>
        <fullName evidence="4">Tetratricopeptide repeat protein</fullName>
    </submittedName>
</protein>
<feature type="chain" id="PRO_5016388688" evidence="3">
    <location>
        <begin position="50"/>
        <end position="615"/>
    </location>
</feature>
<dbReference type="AlphaFoldDB" id="A0A318TJV9"/>
<dbReference type="Pfam" id="PF13414">
    <property type="entry name" value="TPR_11"/>
    <property type="match status" value="1"/>
</dbReference>
<dbReference type="Proteomes" id="UP000248148">
    <property type="component" value="Unassembled WGS sequence"/>
</dbReference>
<feature type="repeat" description="TPR" evidence="1">
    <location>
        <begin position="304"/>
        <end position="337"/>
    </location>
</feature>
<feature type="signal peptide" evidence="3">
    <location>
        <begin position="1"/>
        <end position="49"/>
    </location>
</feature>
<accession>A0A318TJV9</accession>
<dbReference type="Gene3D" id="1.25.40.10">
    <property type="entry name" value="Tetratricopeptide repeat domain"/>
    <property type="match status" value="4"/>
</dbReference>
<evidence type="ECO:0000256" key="1">
    <source>
        <dbReference type="PROSITE-ProRule" id="PRU00339"/>
    </source>
</evidence>
<dbReference type="InterPro" id="IPR019734">
    <property type="entry name" value="TPR_rpt"/>
</dbReference>
<dbReference type="SMART" id="SM00028">
    <property type="entry name" value="TPR"/>
    <property type="match status" value="8"/>
</dbReference>
<keyword evidence="3" id="KW-0732">Signal</keyword>
<feature type="repeat" description="TPR" evidence="1">
    <location>
        <begin position="513"/>
        <end position="546"/>
    </location>
</feature>
<evidence type="ECO:0000313" key="5">
    <source>
        <dbReference type="Proteomes" id="UP000248148"/>
    </source>
</evidence>
<dbReference type="EMBL" id="QJTI01000004">
    <property type="protein sequence ID" value="PYF04100.1"/>
    <property type="molecule type" value="Genomic_DNA"/>
</dbReference>
<name>A0A318TJV9_9BRAD</name>